<organism evidence="1 2">
    <name type="scientific">Paenibacillus thailandensis</name>
    <dbReference type="NCBI Taxonomy" id="393250"/>
    <lineage>
        <taxon>Bacteria</taxon>
        <taxon>Bacillati</taxon>
        <taxon>Bacillota</taxon>
        <taxon>Bacilli</taxon>
        <taxon>Bacillales</taxon>
        <taxon>Paenibacillaceae</taxon>
        <taxon>Paenibacillus</taxon>
    </lineage>
</organism>
<dbReference type="Gene3D" id="3.20.20.150">
    <property type="entry name" value="Divalent-metal-dependent TIM barrel enzymes"/>
    <property type="match status" value="1"/>
</dbReference>
<dbReference type="SUPFAM" id="SSF51658">
    <property type="entry name" value="Xylose isomerase-like"/>
    <property type="match status" value="1"/>
</dbReference>
<dbReference type="EMBL" id="JBHUMY010000043">
    <property type="protein sequence ID" value="MFD2663578.1"/>
    <property type="molecule type" value="Genomic_DNA"/>
</dbReference>
<name>A0ABW5R6Y5_9BACL</name>
<protein>
    <submittedName>
        <fullName evidence="1">Sugar phosphate isomerase/epimerase family protein</fullName>
    </submittedName>
</protein>
<comment type="caution">
    <text evidence="1">The sequence shown here is derived from an EMBL/GenBank/DDBJ whole genome shotgun (WGS) entry which is preliminary data.</text>
</comment>
<dbReference type="InterPro" id="IPR036237">
    <property type="entry name" value="Xyl_isomerase-like_sf"/>
</dbReference>
<sequence>MDKNLKVEMSWWEMNSLAGTEGEAESAGERCRLIAEHGFDGINGFLPAEENAAEWRRLLAHYGLSFSVNAYPASLADMDEFLKKAKSYEGTIDYINAQVMQPFLVGDEAVRLLAGIDRLSREAGIPVFVETHRGTITQDLIRTVEYAQALPSLRLTIDYSHYVVAGELHTVTPQAEEWLGKLLPHTASIHARVSNGEQVQIDPGFGEDSHPMLAHFARWWSAGMLSWRERSGHGTDALPFVVELGPPPYAITAGDGREISDRWRQSLELQRLARRLWAELGA</sequence>
<evidence type="ECO:0000313" key="1">
    <source>
        <dbReference type="EMBL" id="MFD2663578.1"/>
    </source>
</evidence>
<proteinExistence type="predicted"/>
<dbReference type="RefSeq" id="WP_379279852.1">
    <property type="nucleotide sequence ID" value="NZ_JBHUGT010000011.1"/>
</dbReference>
<accession>A0ABW5R6Y5</accession>
<dbReference type="GO" id="GO:0016853">
    <property type="term" value="F:isomerase activity"/>
    <property type="evidence" value="ECO:0007669"/>
    <property type="project" value="UniProtKB-KW"/>
</dbReference>
<keyword evidence="1" id="KW-0413">Isomerase</keyword>
<reference evidence="2" key="1">
    <citation type="journal article" date="2019" name="Int. J. Syst. Evol. Microbiol.">
        <title>The Global Catalogue of Microorganisms (GCM) 10K type strain sequencing project: providing services to taxonomists for standard genome sequencing and annotation.</title>
        <authorList>
            <consortium name="The Broad Institute Genomics Platform"/>
            <consortium name="The Broad Institute Genome Sequencing Center for Infectious Disease"/>
            <person name="Wu L."/>
            <person name="Ma J."/>
        </authorList>
    </citation>
    <scope>NUCLEOTIDE SEQUENCE [LARGE SCALE GENOMIC DNA]</scope>
    <source>
        <strain evidence="2">TISTR 1827</strain>
    </source>
</reference>
<keyword evidence="2" id="KW-1185">Reference proteome</keyword>
<evidence type="ECO:0000313" key="2">
    <source>
        <dbReference type="Proteomes" id="UP001597493"/>
    </source>
</evidence>
<gene>
    <name evidence="1" type="ORF">ACFSW5_25390</name>
</gene>
<dbReference type="Proteomes" id="UP001597493">
    <property type="component" value="Unassembled WGS sequence"/>
</dbReference>